<accession>K1Z549</accession>
<evidence type="ECO:0000313" key="1">
    <source>
        <dbReference type="EMBL" id="EKD44416.1"/>
    </source>
</evidence>
<reference evidence="1" key="1">
    <citation type="journal article" date="2012" name="Science">
        <title>Fermentation, hydrogen, and sulfur metabolism in multiple uncultivated bacterial phyla.</title>
        <authorList>
            <person name="Wrighton K.C."/>
            <person name="Thomas B.C."/>
            <person name="Sharon I."/>
            <person name="Miller C.S."/>
            <person name="Castelle C.J."/>
            <person name="VerBerkmoes N.C."/>
            <person name="Wilkins M.J."/>
            <person name="Hettich R.L."/>
            <person name="Lipton M.S."/>
            <person name="Williams K.H."/>
            <person name="Long P.E."/>
            <person name="Banfield J.F."/>
        </authorList>
    </citation>
    <scope>NUCLEOTIDE SEQUENCE [LARGE SCALE GENOMIC DNA]</scope>
</reference>
<protein>
    <submittedName>
        <fullName evidence="1">Uncharacterized protein</fullName>
    </submittedName>
</protein>
<comment type="caution">
    <text evidence="1">The sequence shown here is derived from an EMBL/GenBank/DDBJ whole genome shotgun (WGS) entry which is preliminary data.</text>
</comment>
<name>K1Z549_9BACT</name>
<dbReference type="AlphaFoldDB" id="K1Z549"/>
<organism evidence="1">
    <name type="scientific">uncultured bacterium</name>
    <name type="common">gcode 4</name>
    <dbReference type="NCBI Taxonomy" id="1234023"/>
    <lineage>
        <taxon>Bacteria</taxon>
        <taxon>environmental samples</taxon>
    </lineage>
</organism>
<sequence>MLDLVQYRPHTQITPSTGFRMGDFTEISDFSSTTLFWRDDTGKHKAILIPTEYFPLVMERNARIFVWKVFGFWVSDLSEESLYEYLNPLTNGPVSVMIFIDSLFYGRYNDINFDLSKFVGGWGRQFKDEGYTALSMLMERQMKECDEKEKSSNDPFPKNFLFDLHSESLIQRFIEWDEERYLSFVLGLDYTEKKNISEIHARLRAYIKTLGNSTEEKLLYRALCSIQDNSLTPKGNNEMPFNFLGGILNLGKEKVFDAIVNSSLEELCILKVVDTYFAKEYALKFEILTYASSIPLKWKKIEDILQTVSVEYFTIIFDKAKWEEEKKYLLRICKTQLKEIYTRVTSGDTIPYARIIHFIASGKSADATDIFFGISWLLMKTDKRITCKENPLLPHKKSGAVTSRIRWTVTDLVRAKTTGGIVQSKIIWAVTSGKDYKESLLYDFHKDFYPIGAKIHFPKPITAEQIAILHQIVGFWSTPFKLLHADTSLCLPACQSPMQLIAILHRLAEMEIISDDTLELQLTMAGRVPNDMAG</sequence>
<dbReference type="EMBL" id="AMFJ01028872">
    <property type="protein sequence ID" value="EKD44416.1"/>
    <property type="molecule type" value="Genomic_DNA"/>
</dbReference>
<gene>
    <name evidence="1" type="ORF">ACD_71C00141G0001</name>
</gene>
<proteinExistence type="predicted"/>
<feature type="non-terminal residue" evidence="1">
    <location>
        <position position="534"/>
    </location>
</feature>